<keyword evidence="2" id="KW-1185">Reference proteome</keyword>
<proteinExistence type="predicted"/>
<comment type="caution">
    <text evidence="1">The sequence shown here is derived from an EMBL/GenBank/DDBJ whole genome shotgun (WGS) entry which is preliminary data.</text>
</comment>
<evidence type="ECO:0000313" key="1">
    <source>
        <dbReference type="EMBL" id="CAG8712745.1"/>
    </source>
</evidence>
<name>A0ACA9PR03_9GLOM</name>
<feature type="non-terminal residue" evidence="1">
    <location>
        <position position="135"/>
    </location>
</feature>
<accession>A0ACA9PR03</accession>
<feature type="non-terminal residue" evidence="1">
    <location>
        <position position="1"/>
    </location>
</feature>
<protein>
    <submittedName>
        <fullName evidence="1">8700_t:CDS:1</fullName>
    </submittedName>
</protein>
<dbReference type="Proteomes" id="UP000789366">
    <property type="component" value="Unassembled WGS sequence"/>
</dbReference>
<dbReference type="EMBL" id="CAJVPW010026558">
    <property type="protein sequence ID" value="CAG8712745.1"/>
    <property type="molecule type" value="Genomic_DNA"/>
</dbReference>
<evidence type="ECO:0000313" key="2">
    <source>
        <dbReference type="Proteomes" id="UP000789366"/>
    </source>
</evidence>
<gene>
    <name evidence="1" type="ORF">SPELUC_LOCUS11920</name>
</gene>
<sequence>IYRVKLRKKQDRFINNVRVCVNVLEDLPIRGDSLESVIHACDQWVLRVSSKNGRHIRDIALRHAKWRQKPITKQQIQWLEKKKVPLSEDTIKSVNRGQATNLMVRILEGAQKNWNLILNERASKEKNFLKKEAQK</sequence>
<reference evidence="1" key="1">
    <citation type="submission" date="2021-06" db="EMBL/GenBank/DDBJ databases">
        <authorList>
            <person name="Kallberg Y."/>
            <person name="Tangrot J."/>
            <person name="Rosling A."/>
        </authorList>
    </citation>
    <scope>NUCLEOTIDE SEQUENCE</scope>
    <source>
        <strain evidence="1">28 12/20/2015</strain>
    </source>
</reference>
<organism evidence="1 2">
    <name type="scientific">Cetraspora pellucida</name>
    <dbReference type="NCBI Taxonomy" id="1433469"/>
    <lineage>
        <taxon>Eukaryota</taxon>
        <taxon>Fungi</taxon>
        <taxon>Fungi incertae sedis</taxon>
        <taxon>Mucoromycota</taxon>
        <taxon>Glomeromycotina</taxon>
        <taxon>Glomeromycetes</taxon>
        <taxon>Diversisporales</taxon>
        <taxon>Gigasporaceae</taxon>
        <taxon>Cetraspora</taxon>
    </lineage>
</organism>